<feature type="compositionally biased region" description="Polar residues" evidence="1">
    <location>
        <begin position="80"/>
        <end position="98"/>
    </location>
</feature>
<feature type="region of interest" description="Disordered" evidence="1">
    <location>
        <begin position="1"/>
        <end position="42"/>
    </location>
</feature>
<sequence>MSSSGRSGGRFGKSSTPDVRPKSADAYTSHEDPQKAPTDYETEIKRKMLVEARLGLPDFQFKRHLGSESSETVRKVGLGDTNSVSAHDSVSQTGSTPLERNLVPYQAPDVTTRQAIHPVIDQIGHAIQRHNLPQRPPIPDIAHRNLPQRHPVPEPSTPNYGTSYTPNKVNPGKAYKRGGKPRQNAGLDVRPPGPMAAQPESAQNTQNNAPMSNWMQPGSIVREGLGNQPQLQRQNTALEVRPPWLMAARPQSAHNTQNNAPISNWMRPGKTCHDGQYNQPQFPVQMQYDNPEVHSIPTNNLPHPLQPLLWIPSETCFTTKFFTSAYLPAPFGLGTGGDWFKPQHTEIEIYGRIELAVFMGLIYQAHGIGAHLIVVALDIGIGPKTFHINLNSPLVEVDWVMIMGLVQLGCWSIGRITAIVHHRALFRLGN</sequence>
<accession>A0ABR3GFI3</accession>
<dbReference type="Proteomes" id="UP001447188">
    <property type="component" value="Unassembled WGS sequence"/>
</dbReference>
<feature type="compositionally biased region" description="Polar residues" evidence="1">
    <location>
        <begin position="157"/>
        <end position="168"/>
    </location>
</feature>
<dbReference type="EMBL" id="JBBBZM010000091">
    <property type="protein sequence ID" value="KAL0634553.1"/>
    <property type="molecule type" value="Genomic_DNA"/>
</dbReference>
<feature type="region of interest" description="Disordered" evidence="1">
    <location>
        <begin position="131"/>
        <end position="211"/>
    </location>
</feature>
<evidence type="ECO:0000256" key="1">
    <source>
        <dbReference type="SAM" id="MobiDB-lite"/>
    </source>
</evidence>
<evidence type="ECO:0000313" key="2">
    <source>
        <dbReference type="EMBL" id="KAL0634553.1"/>
    </source>
</evidence>
<protein>
    <submittedName>
        <fullName evidence="2">Uncharacterized protein</fullName>
    </submittedName>
</protein>
<proteinExistence type="predicted"/>
<gene>
    <name evidence="2" type="ORF">Q9L58_006512</name>
</gene>
<feature type="compositionally biased region" description="Basic and acidic residues" evidence="1">
    <location>
        <begin position="19"/>
        <end position="34"/>
    </location>
</feature>
<evidence type="ECO:0000313" key="3">
    <source>
        <dbReference type="Proteomes" id="UP001447188"/>
    </source>
</evidence>
<feature type="compositionally biased region" description="Gly residues" evidence="1">
    <location>
        <begin position="1"/>
        <end position="11"/>
    </location>
</feature>
<keyword evidence="3" id="KW-1185">Reference proteome</keyword>
<organism evidence="2 3">
    <name type="scientific">Discina gigas</name>
    <dbReference type="NCBI Taxonomy" id="1032678"/>
    <lineage>
        <taxon>Eukaryota</taxon>
        <taxon>Fungi</taxon>
        <taxon>Dikarya</taxon>
        <taxon>Ascomycota</taxon>
        <taxon>Pezizomycotina</taxon>
        <taxon>Pezizomycetes</taxon>
        <taxon>Pezizales</taxon>
        <taxon>Discinaceae</taxon>
        <taxon>Discina</taxon>
    </lineage>
</organism>
<feature type="compositionally biased region" description="Polar residues" evidence="1">
    <location>
        <begin position="200"/>
        <end position="211"/>
    </location>
</feature>
<name>A0ABR3GFI3_9PEZI</name>
<comment type="caution">
    <text evidence="2">The sequence shown here is derived from an EMBL/GenBank/DDBJ whole genome shotgun (WGS) entry which is preliminary data.</text>
</comment>
<feature type="region of interest" description="Disordered" evidence="1">
    <location>
        <begin position="79"/>
        <end position="101"/>
    </location>
</feature>
<reference evidence="2 3" key="1">
    <citation type="submission" date="2024-02" db="EMBL/GenBank/DDBJ databases">
        <title>Discinaceae phylogenomics.</title>
        <authorList>
            <person name="Dirks A.C."/>
            <person name="James T.Y."/>
        </authorList>
    </citation>
    <scope>NUCLEOTIDE SEQUENCE [LARGE SCALE GENOMIC DNA]</scope>
    <source>
        <strain evidence="2 3">ACD0624</strain>
    </source>
</reference>